<organism evidence="3">
    <name type="scientific">Candidatus Electrothrix aestuarii</name>
    <dbReference type="NCBI Taxonomy" id="3062594"/>
    <lineage>
        <taxon>Bacteria</taxon>
        <taxon>Pseudomonadati</taxon>
        <taxon>Thermodesulfobacteriota</taxon>
        <taxon>Desulfobulbia</taxon>
        <taxon>Desulfobulbales</taxon>
        <taxon>Desulfobulbaceae</taxon>
        <taxon>Candidatus Electrothrix</taxon>
    </lineage>
</organism>
<dbReference type="GO" id="GO:0016757">
    <property type="term" value="F:glycosyltransferase activity"/>
    <property type="evidence" value="ECO:0007669"/>
    <property type="project" value="UniProtKB-KW"/>
</dbReference>
<dbReference type="SUPFAM" id="SSF53756">
    <property type="entry name" value="UDP-Glycosyltransferase/glycogen phosphorylase"/>
    <property type="match status" value="1"/>
</dbReference>
<dbReference type="Gene3D" id="3.40.50.2000">
    <property type="entry name" value="Glycogen Phosphorylase B"/>
    <property type="match status" value="2"/>
</dbReference>
<accession>A0AAU8LZB5</accession>
<dbReference type="KEGG" id="eaj:Q3M24_05520"/>
<dbReference type="EMBL" id="CP159373">
    <property type="protein sequence ID" value="XCN74208.1"/>
    <property type="molecule type" value="Genomic_DNA"/>
</dbReference>
<dbReference type="EC" id="2.4.-.-" evidence="3"/>
<proteinExistence type="predicted"/>
<dbReference type="Pfam" id="PF13692">
    <property type="entry name" value="Glyco_trans_1_4"/>
    <property type="match status" value="1"/>
</dbReference>
<sequence length="338" mass="38411">MKQLKVLFSLLGDQNKASSRVRGFWIAEELEKQGIQCRILHGSIFKTSTQHLIKLRHYDIIYFQKNCSKWHVILMKLANRLGKKTLFDLDDFPSKVNSPITLYNAGRMMMQASAVMAGSPALVEYAQQYNSNAVLLPTSVQLKHYTPLKKSTSKKTVCLGWIGNGLHYGDDLVNILLKPLQRLGTRQQVQFRIVGACGNAQLYNAFSQIQGVETIFIDQIEWNNPAAIQEQVEKFDIGLYPLLDNNFNRYKCGFKALEYMAIHIPVITSPVGVMSNIIEHDKEGYLASTNDEWTNALQSLTASSTLRKKMGMAGRKKVENYYNIKKTAHQLFEMLHSL</sequence>
<dbReference type="PANTHER" id="PTHR12526:SF510">
    <property type="entry name" value="D-INOSITOL 3-PHOSPHATE GLYCOSYLTRANSFERASE"/>
    <property type="match status" value="1"/>
</dbReference>
<gene>
    <name evidence="3" type="ORF">Q3M24_05520</name>
</gene>
<evidence type="ECO:0000313" key="3">
    <source>
        <dbReference type="EMBL" id="XCN74208.1"/>
    </source>
</evidence>
<keyword evidence="2 3" id="KW-0808">Transferase</keyword>
<protein>
    <submittedName>
        <fullName evidence="3">Glycosyltransferase</fullName>
        <ecNumber evidence="3">2.4.-.-</ecNumber>
    </submittedName>
</protein>
<dbReference type="AlphaFoldDB" id="A0AAU8LZB5"/>
<dbReference type="PANTHER" id="PTHR12526">
    <property type="entry name" value="GLYCOSYLTRANSFERASE"/>
    <property type="match status" value="1"/>
</dbReference>
<reference evidence="3" key="1">
    <citation type="journal article" date="2024" name="Syst. Appl. Microbiol.">
        <title>First single-strain enrichments of Electrothrix cable bacteria, description of E. aestuarii sp. nov. and E. rattekaaiensis sp. nov., and proposal of a cable bacteria taxonomy following the rules of the SeqCode.</title>
        <authorList>
            <person name="Plum-Jensen L.E."/>
            <person name="Schramm A."/>
            <person name="Marshall I.P.G."/>
        </authorList>
    </citation>
    <scope>NUCLEOTIDE SEQUENCE</scope>
    <source>
        <strain evidence="3">Rat1</strain>
    </source>
</reference>
<keyword evidence="1 3" id="KW-0328">Glycosyltransferase</keyword>
<reference evidence="3" key="2">
    <citation type="submission" date="2024-06" db="EMBL/GenBank/DDBJ databases">
        <authorList>
            <person name="Plum-Jensen L.E."/>
            <person name="Schramm A."/>
            <person name="Marshall I.P.G."/>
        </authorList>
    </citation>
    <scope>NUCLEOTIDE SEQUENCE</scope>
    <source>
        <strain evidence="3">Rat1</strain>
    </source>
</reference>
<evidence type="ECO:0000256" key="1">
    <source>
        <dbReference type="ARBA" id="ARBA00022676"/>
    </source>
</evidence>
<evidence type="ECO:0000256" key="2">
    <source>
        <dbReference type="ARBA" id="ARBA00022679"/>
    </source>
</evidence>
<name>A0AAU8LZB5_9BACT</name>